<dbReference type="InterPro" id="IPR016054">
    <property type="entry name" value="LY6_UPA_recep-like"/>
</dbReference>
<dbReference type="PANTHER" id="PTHR10036">
    <property type="entry name" value="CD59 GLYCOPROTEIN"/>
    <property type="match status" value="1"/>
</dbReference>
<feature type="chain" id="PRO_5043541801" description="UPAR/Ly6 domain-containing protein" evidence="4">
    <location>
        <begin position="23"/>
        <end position="243"/>
    </location>
</feature>
<dbReference type="Pfam" id="PF00021">
    <property type="entry name" value="UPAR_LY6"/>
    <property type="match status" value="1"/>
</dbReference>
<dbReference type="PROSITE" id="PS51257">
    <property type="entry name" value="PROKAR_LIPOPROTEIN"/>
    <property type="match status" value="1"/>
</dbReference>
<feature type="domain" description="UPAR/Ly6" evidence="5">
    <location>
        <begin position="23"/>
        <end position="121"/>
    </location>
</feature>
<accession>A0AAW0N4Y7</accession>
<evidence type="ECO:0000256" key="1">
    <source>
        <dbReference type="ARBA" id="ARBA00022729"/>
    </source>
</evidence>
<evidence type="ECO:0000256" key="2">
    <source>
        <dbReference type="ARBA" id="ARBA00023157"/>
    </source>
</evidence>
<keyword evidence="3" id="KW-1133">Transmembrane helix</keyword>
<reference evidence="7" key="1">
    <citation type="submission" date="2024-04" db="EMBL/GenBank/DDBJ databases">
        <title>Salinicola lusitanus LLJ914,a marine bacterium isolated from the Okinawa Trough.</title>
        <authorList>
            <person name="Li J."/>
        </authorList>
    </citation>
    <scope>NUCLEOTIDE SEQUENCE [LARGE SCALE GENOMIC DNA]</scope>
</reference>
<dbReference type="SMART" id="SM00134">
    <property type="entry name" value="LU"/>
    <property type="match status" value="1"/>
</dbReference>
<evidence type="ECO:0000313" key="7">
    <source>
        <dbReference type="Proteomes" id="UP001460270"/>
    </source>
</evidence>
<evidence type="ECO:0000256" key="3">
    <source>
        <dbReference type="SAM" id="Phobius"/>
    </source>
</evidence>
<dbReference type="AlphaFoldDB" id="A0AAW0N4Y7"/>
<keyword evidence="7" id="KW-1185">Reference proteome</keyword>
<sequence>MKTSLLLCVALTIALSITSVASLSCHVCDDLTDTKCTTTTAKACADGETRCVSATITATATNVGSTTVKYKGCAPVAVCPATKTYDFSMDVGIANALGQAICCNTDNCNNADAAAPTAPAAGTLKCYGCNPLTGTCSANLACNALETKCFSSLVNINGDTKARLGYGCSSQYVCEAAALLAKSPVLADIVTVQGAPACCSTANNCNVPPTITATTAAPTTGGASSVAAMLLLHALALVLALLF</sequence>
<dbReference type="Gene3D" id="2.10.60.10">
    <property type="entry name" value="CD59"/>
    <property type="match status" value="2"/>
</dbReference>
<dbReference type="PANTHER" id="PTHR10036:SF3">
    <property type="entry name" value="PROTEIN SLEEPLESS-RELATED"/>
    <property type="match status" value="1"/>
</dbReference>
<proteinExistence type="predicted"/>
<dbReference type="Proteomes" id="UP001460270">
    <property type="component" value="Unassembled WGS sequence"/>
</dbReference>
<protein>
    <recommendedName>
        <fullName evidence="5">UPAR/Ly6 domain-containing protein</fullName>
    </recommendedName>
</protein>
<keyword evidence="1 4" id="KW-0732">Signal</keyword>
<feature type="transmembrane region" description="Helical" evidence="3">
    <location>
        <begin position="222"/>
        <end position="242"/>
    </location>
</feature>
<evidence type="ECO:0000256" key="4">
    <source>
        <dbReference type="SAM" id="SignalP"/>
    </source>
</evidence>
<name>A0AAW0N4Y7_9GOBI</name>
<dbReference type="SUPFAM" id="SSF57302">
    <property type="entry name" value="Snake toxin-like"/>
    <property type="match status" value="2"/>
</dbReference>
<organism evidence="6 7">
    <name type="scientific">Mugilogobius chulae</name>
    <name type="common">yellowstripe goby</name>
    <dbReference type="NCBI Taxonomy" id="88201"/>
    <lineage>
        <taxon>Eukaryota</taxon>
        <taxon>Metazoa</taxon>
        <taxon>Chordata</taxon>
        <taxon>Craniata</taxon>
        <taxon>Vertebrata</taxon>
        <taxon>Euteleostomi</taxon>
        <taxon>Actinopterygii</taxon>
        <taxon>Neopterygii</taxon>
        <taxon>Teleostei</taxon>
        <taxon>Neoteleostei</taxon>
        <taxon>Acanthomorphata</taxon>
        <taxon>Gobiaria</taxon>
        <taxon>Gobiiformes</taxon>
        <taxon>Gobioidei</taxon>
        <taxon>Gobiidae</taxon>
        <taxon>Gobionellinae</taxon>
        <taxon>Mugilogobius</taxon>
    </lineage>
</organism>
<keyword evidence="3" id="KW-0812">Transmembrane</keyword>
<gene>
    <name evidence="6" type="ORF">WMY93_024344</name>
</gene>
<dbReference type="EMBL" id="JBBPFD010000018">
    <property type="protein sequence ID" value="KAK7888784.1"/>
    <property type="molecule type" value="Genomic_DNA"/>
</dbReference>
<evidence type="ECO:0000313" key="6">
    <source>
        <dbReference type="EMBL" id="KAK7888784.1"/>
    </source>
</evidence>
<keyword evidence="3" id="KW-0472">Membrane</keyword>
<feature type="signal peptide" evidence="4">
    <location>
        <begin position="1"/>
        <end position="22"/>
    </location>
</feature>
<comment type="caution">
    <text evidence="6">The sequence shown here is derived from an EMBL/GenBank/DDBJ whole genome shotgun (WGS) entry which is preliminary data.</text>
</comment>
<evidence type="ECO:0000259" key="5">
    <source>
        <dbReference type="SMART" id="SM00134"/>
    </source>
</evidence>
<keyword evidence="2" id="KW-1015">Disulfide bond</keyword>
<dbReference type="InterPro" id="IPR045860">
    <property type="entry name" value="Snake_toxin-like_sf"/>
</dbReference>